<name>A0A2C6K8G0_9APIC</name>
<evidence type="ECO:0000313" key="2">
    <source>
        <dbReference type="EMBL" id="PHJ14667.1"/>
    </source>
</evidence>
<protein>
    <submittedName>
        <fullName evidence="2">Heat repeat-containing protein</fullName>
    </submittedName>
</protein>
<evidence type="ECO:0000256" key="1">
    <source>
        <dbReference type="SAM" id="SignalP"/>
    </source>
</evidence>
<dbReference type="Proteomes" id="UP000221165">
    <property type="component" value="Unassembled WGS sequence"/>
</dbReference>
<dbReference type="EMBL" id="MIGC01012886">
    <property type="protein sequence ID" value="PHJ14667.1"/>
    <property type="molecule type" value="Genomic_DNA"/>
</dbReference>
<reference evidence="2 3" key="1">
    <citation type="journal article" date="2017" name="Int. J. Parasitol.">
        <title>The genome of the protozoan parasite Cystoisospora suis and a reverse vaccinology approach to identify vaccine candidates.</title>
        <authorList>
            <person name="Palmieri N."/>
            <person name="Shrestha A."/>
            <person name="Ruttkowski B."/>
            <person name="Beck T."/>
            <person name="Vogl C."/>
            <person name="Tomley F."/>
            <person name="Blake D.P."/>
            <person name="Joachim A."/>
        </authorList>
    </citation>
    <scope>NUCLEOTIDE SEQUENCE [LARGE SCALE GENOMIC DNA]</scope>
    <source>
        <strain evidence="2 3">Wien I</strain>
    </source>
</reference>
<keyword evidence="3" id="KW-1185">Reference proteome</keyword>
<organism evidence="2 3">
    <name type="scientific">Cystoisospora suis</name>
    <dbReference type="NCBI Taxonomy" id="483139"/>
    <lineage>
        <taxon>Eukaryota</taxon>
        <taxon>Sar</taxon>
        <taxon>Alveolata</taxon>
        <taxon>Apicomplexa</taxon>
        <taxon>Conoidasida</taxon>
        <taxon>Coccidia</taxon>
        <taxon>Eucoccidiorida</taxon>
        <taxon>Eimeriorina</taxon>
        <taxon>Sarcocystidae</taxon>
        <taxon>Cystoisospora</taxon>
    </lineage>
</organism>
<evidence type="ECO:0000313" key="3">
    <source>
        <dbReference type="Proteomes" id="UP000221165"/>
    </source>
</evidence>
<dbReference type="OrthoDB" id="330918at2759"/>
<gene>
    <name evidence="2" type="ORF">CSUI_011523</name>
</gene>
<dbReference type="RefSeq" id="XP_067916403.1">
    <property type="nucleotide sequence ID" value="XM_068071621.1"/>
</dbReference>
<accession>A0A2C6K8G0</accession>
<feature type="non-terminal residue" evidence="2">
    <location>
        <position position="78"/>
    </location>
</feature>
<dbReference type="VEuPathDB" id="ToxoDB:CSUI_011523"/>
<proteinExistence type="predicted"/>
<feature type="signal peptide" evidence="1">
    <location>
        <begin position="1"/>
        <end position="21"/>
    </location>
</feature>
<comment type="caution">
    <text evidence="2">The sequence shown here is derived from an EMBL/GenBank/DDBJ whole genome shotgun (WGS) entry which is preliminary data.</text>
</comment>
<keyword evidence="1" id="KW-0732">Signal</keyword>
<sequence length="78" mass="9048">MREENSFLSFSLLFLCRTVECMDTVCAMLEVATTDEDKWQLTIFAFSLLRVDDWYVAMAFLEHLKIFISSPPPSFLSV</sequence>
<feature type="chain" id="PRO_5011999396" evidence="1">
    <location>
        <begin position="22"/>
        <end position="78"/>
    </location>
</feature>
<dbReference type="AlphaFoldDB" id="A0A2C6K8G0"/>
<dbReference type="GeneID" id="94434832"/>